<dbReference type="STRING" id="254406.SAMN04488042_1011206"/>
<name>A0A1I4JW60_9RHOB</name>
<feature type="transmembrane region" description="Helical" evidence="1">
    <location>
        <begin position="92"/>
        <end position="114"/>
    </location>
</feature>
<dbReference type="SUPFAM" id="SSF81324">
    <property type="entry name" value="Voltage-gated potassium channels"/>
    <property type="match status" value="1"/>
</dbReference>
<feature type="transmembrane region" description="Helical" evidence="1">
    <location>
        <begin position="195"/>
        <end position="214"/>
    </location>
</feature>
<dbReference type="RefSeq" id="WP_165610011.1">
    <property type="nucleotide sequence ID" value="NZ_FOTQ01000001.1"/>
</dbReference>
<keyword evidence="1" id="KW-0812">Transmembrane</keyword>
<feature type="transmembrane region" description="Helical" evidence="1">
    <location>
        <begin position="66"/>
        <end position="86"/>
    </location>
</feature>
<evidence type="ECO:0000259" key="2">
    <source>
        <dbReference type="Pfam" id="PF07885"/>
    </source>
</evidence>
<feature type="transmembrane region" description="Helical" evidence="1">
    <location>
        <begin position="16"/>
        <end position="36"/>
    </location>
</feature>
<dbReference type="EMBL" id="FOTQ01000001">
    <property type="protein sequence ID" value="SFL70819.1"/>
    <property type="molecule type" value="Genomic_DNA"/>
</dbReference>
<dbReference type="Gene3D" id="1.10.287.70">
    <property type="match status" value="1"/>
</dbReference>
<keyword evidence="1" id="KW-0472">Membrane</keyword>
<dbReference type="Proteomes" id="UP000199144">
    <property type="component" value="Unassembled WGS sequence"/>
</dbReference>
<feature type="transmembrane region" description="Helical" evidence="1">
    <location>
        <begin position="42"/>
        <end position="59"/>
    </location>
</feature>
<gene>
    <name evidence="3" type="ORF">SAMN04488042_1011206</name>
</gene>
<keyword evidence="4" id="KW-1185">Reference proteome</keyword>
<sequence length="217" mass="23644">MQKNAGPLVWMDHHRWTILLGLLVVLVAIGGLEGHFNGLERVSQIGMSFLFLGVVGAIERNTWLRAVMMLPVAVWIALMLANNLWPGDGIDVLLTGVAAVLWAGSMLIGFRQLFVSAHSEYERLASGVFSYLLMAVIWGMIYWRIEAVAPGSFNLPDGVSGAQQGPFLYFSMITMTTVGYGEITPAAELPRMLTGLQAIVGTMFVAIFIGRSVGRLT</sequence>
<feature type="domain" description="Potassium channel" evidence="2">
    <location>
        <begin position="133"/>
        <end position="212"/>
    </location>
</feature>
<dbReference type="InterPro" id="IPR013099">
    <property type="entry name" value="K_chnl_dom"/>
</dbReference>
<accession>A0A1I4JW60</accession>
<dbReference type="AlphaFoldDB" id="A0A1I4JW60"/>
<reference evidence="3 4" key="1">
    <citation type="submission" date="2016-10" db="EMBL/GenBank/DDBJ databases">
        <authorList>
            <person name="de Groot N.N."/>
        </authorList>
    </citation>
    <scope>NUCLEOTIDE SEQUENCE [LARGE SCALE GENOMIC DNA]</scope>
    <source>
        <strain evidence="3 4">DSM 15283</strain>
    </source>
</reference>
<feature type="transmembrane region" description="Helical" evidence="1">
    <location>
        <begin position="126"/>
        <end position="145"/>
    </location>
</feature>
<evidence type="ECO:0000256" key="1">
    <source>
        <dbReference type="SAM" id="Phobius"/>
    </source>
</evidence>
<feature type="transmembrane region" description="Helical" evidence="1">
    <location>
        <begin position="165"/>
        <end position="183"/>
    </location>
</feature>
<proteinExistence type="predicted"/>
<protein>
    <submittedName>
        <fullName evidence="3">Ion channel</fullName>
    </submittedName>
</protein>
<keyword evidence="1" id="KW-1133">Transmembrane helix</keyword>
<evidence type="ECO:0000313" key="3">
    <source>
        <dbReference type="EMBL" id="SFL70819.1"/>
    </source>
</evidence>
<dbReference type="Pfam" id="PF07885">
    <property type="entry name" value="Ion_trans_2"/>
    <property type="match status" value="1"/>
</dbReference>
<organism evidence="3 4">
    <name type="scientific">Shimia aestuarii</name>
    <dbReference type="NCBI Taxonomy" id="254406"/>
    <lineage>
        <taxon>Bacteria</taxon>
        <taxon>Pseudomonadati</taxon>
        <taxon>Pseudomonadota</taxon>
        <taxon>Alphaproteobacteria</taxon>
        <taxon>Rhodobacterales</taxon>
        <taxon>Roseobacteraceae</taxon>
    </lineage>
</organism>
<evidence type="ECO:0000313" key="4">
    <source>
        <dbReference type="Proteomes" id="UP000199144"/>
    </source>
</evidence>